<evidence type="ECO:0000313" key="2">
    <source>
        <dbReference type="EMBL" id="VFK78292.1"/>
    </source>
</evidence>
<name>A0A451BJ23_9GAMM</name>
<reference evidence="2" key="1">
    <citation type="submission" date="2019-02" db="EMBL/GenBank/DDBJ databases">
        <authorList>
            <person name="Gruber-Vodicka R. H."/>
            <person name="Seah K. B. B."/>
        </authorList>
    </citation>
    <scope>NUCLEOTIDE SEQUENCE</scope>
    <source>
        <strain evidence="2">BECK_S127</strain>
        <strain evidence="1">BECK_S1321</strain>
    </source>
</reference>
<dbReference type="EMBL" id="CAADHB010000011">
    <property type="protein sequence ID" value="VFK78292.1"/>
    <property type="molecule type" value="Genomic_DNA"/>
</dbReference>
<sequence>MRNAFEKDMGAPHPNHKAKTRVFIRIRTFMDGVKVVARDDSSHELFHVLRLFAYLLDKDSKFHGGGSHFHIHRFGA</sequence>
<accession>A0A451BJ23</accession>
<protein>
    <submittedName>
        <fullName evidence="2">Uncharacterized protein</fullName>
    </submittedName>
</protein>
<evidence type="ECO:0000313" key="1">
    <source>
        <dbReference type="EMBL" id="VFK37104.1"/>
    </source>
</evidence>
<dbReference type="AlphaFoldDB" id="A0A451BJ23"/>
<dbReference type="EMBL" id="CAADFR010000010">
    <property type="protein sequence ID" value="VFK37104.1"/>
    <property type="molecule type" value="Genomic_DNA"/>
</dbReference>
<proteinExistence type="predicted"/>
<organism evidence="2">
    <name type="scientific">Candidatus Kentrum sp. SD</name>
    <dbReference type="NCBI Taxonomy" id="2126332"/>
    <lineage>
        <taxon>Bacteria</taxon>
        <taxon>Pseudomonadati</taxon>
        <taxon>Pseudomonadota</taxon>
        <taxon>Gammaproteobacteria</taxon>
        <taxon>Candidatus Kentrum</taxon>
    </lineage>
</organism>
<gene>
    <name evidence="2" type="ORF">BECKSD772D_GA0070982_101123</name>
    <name evidence="1" type="ORF">BECKSD772F_GA0070984_101029</name>
</gene>